<evidence type="ECO:0000256" key="1">
    <source>
        <dbReference type="ARBA" id="ARBA00022516"/>
    </source>
</evidence>
<evidence type="ECO:0000313" key="5">
    <source>
        <dbReference type="EMBL" id="SHH78958.1"/>
    </source>
</evidence>
<keyword evidence="2 5" id="KW-0378">Hydrolase</keyword>
<keyword evidence="4" id="KW-0275">Fatty acid biosynthesis</keyword>
<dbReference type="GO" id="GO:0008770">
    <property type="term" value="F:[acyl-carrier-protein] phosphodiesterase activity"/>
    <property type="evidence" value="ECO:0007669"/>
    <property type="project" value="UniProtKB-EC"/>
</dbReference>
<dbReference type="RefSeq" id="WP_073602303.1">
    <property type="nucleotide sequence ID" value="NZ_FQXZ01000006.1"/>
</dbReference>
<dbReference type="PANTHER" id="PTHR38764:SF1">
    <property type="entry name" value="ACYL CARRIER PROTEIN PHOSPHODIESTERASE"/>
    <property type="match status" value="1"/>
</dbReference>
<organism evidence="5 6">
    <name type="scientific">Vibrio aerogenes CECT 7868</name>
    <dbReference type="NCBI Taxonomy" id="1216006"/>
    <lineage>
        <taxon>Bacteria</taxon>
        <taxon>Pseudomonadati</taxon>
        <taxon>Pseudomonadota</taxon>
        <taxon>Gammaproteobacteria</taxon>
        <taxon>Vibrionales</taxon>
        <taxon>Vibrionaceae</taxon>
        <taxon>Vibrio</taxon>
    </lineage>
</organism>
<dbReference type="Proteomes" id="UP000184608">
    <property type="component" value="Unassembled WGS sequence"/>
</dbReference>
<keyword evidence="3" id="KW-0443">Lipid metabolism</keyword>
<evidence type="ECO:0000256" key="3">
    <source>
        <dbReference type="ARBA" id="ARBA00023098"/>
    </source>
</evidence>
<protein>
    <submittedName>
        <fullName evidence="5">Acyl carrier protein phosphodiesterase</fullName>
        <ecNumber evidence="5">3.1.4.14</ecNumber>
    </submittedName>
</protein>
<proteinExistence type="predicted"/>
<keyword evidence="1" id="KW-0444">Lipid biosynthesis</keyword>
<dbReference type="EC" id="3.1.4.14" evidence="5"/>
<evidence type="ECO:0000256" key="4">
    <source>
        <dbReference type="ARBA" id="ARBA00023160"/>
    </source>
</evidence>
<dbReference type="PANTHER" id="PTHR38764">
    <property type="entry name" value="ACYL CARRIER PROTEIN PHOSPHODIESTERASE"/>
    <property type="match status" value="1"/>
</dbReference>
<dbReference type="InterPro" id="IPR007431">
    <property type="entry name" value="ACP_PD"/>
</dbReference>
<dbReference type="EMBL" id="FQXZ01000006">
    <property type="protein sequence ID" value="SHH78958.1"/>
    <property type="molecule type" value="Genomic_DNA"/>
</dbReference>
<gene>
    <name evidence="5" type="primary">acpH</name>
    <name evidence="5" type="ORF">VA7868_00513</name>
</gene>
<dbReference type="Pfam" id="PF04336">
    <property type="entry name" value="ACP_PD"/>
    <property type="match status" value="1"/>
</dbReference>
<evidence type="ECO:0000313" key="6">
    <source>
        <dbReference type="Proteomes" id="UP000184608"/>
    </source>
</evidence>
<dbReference type="STRING" id="1216006.VA7868_00513"/>
<dbReference type="GO" id="GO:0006633">
    <property type="term" value="P:fatty acid biosynthetic process"/>
    <property type="evidence" value="ECO:0007669"/>
    <property type="project" value="UniProtKB-KW"/>
</dbReference>
<dbReference type="AlphaFoldDB" id="A0A1M5VUS9"/>
<evidence type="ECO:0000256" key="2">
    <source>
        <dbReference type="ARBA" id="ARBA00022801"/>
    </source>
</evidence>
<keyword evidence="6" id="KW-1185">Reference proteome</keyword>
<keyword evidence="4" id="KW-0276">Fatty acid metabolism</keyword>
<dbReference type="PIRSF" id="PIRSF011489">
    <property type="entry name" value="DUF479"/>
    <property type="match status" value="1"/>
</dbReference>
<dbReference type="OrthoDB" id="8442777at2"/>
<name>A0A1M5VUS9_9VIBR</name>
<sequence>MNYLAHLHIADACQSSLLGNLLGDFIKGNPEGKFPNAVVQGIRLHRFIDAYTDHHPVIHDLKNLFDGPARRFASIALDVFWDHCLSLQWHDFHDLPLSEFCHNARERLESEMTFPVPERFRSVNHKMWQGMWLMSYGDMDNIERALKRIALRSERMHALHLCYPFLKAHYDTLRAGFEQFYPLLLTAAENKLTATGNASSGDVMDEAIQTKNNF</sequence>
<accession>A0A1M5VUS9</accession>
<reference evidence="5 6" key="1">
    <citation type="submission" date="2016-11" db="EMBL/GenBank/DDBJ databases">
        <authorList>
            <person name="Jaros S."/>
            <person name="Januszkiewicz K."/>
            <person name="Wedrychowicz H."/>
        </authorList>
    </citation>
    <scope>NUCLEOTIDE SEQUENCE [LARGE SCALE GENOMIC DNA]</scope>
    <source>
        <strain evidence="5 6">CECT 7868</strain>
    </source>
</reference>